<dbReference type="EMBL" id="CM042034">
    <property type="protein sequence ID" value="KAI3760468.1"/>
    <property type="molecule type" value="Genomic_DNA"/>
</dbReference>
<sequence>MPLNPQKKLQRLPHIFSQFLELPLRSQADVFIEDRYDCFRFTANVDNNVFAGGHVRAYAVKIHPSVTKASGNNTAGVGGGGCDGRKAYCYGAQGWPE</sequence>
<reference evidence="1 2" key="2">
    <citation type="journal article" date="2022" name="Mol. Ecol. Resour.">
        <title>The genomes of chicory, endive, great burdock and yacon provide insights into Asteraceae paleo-polyploidization history and plant inulin production.</title>
        <authorList>
            <person name="Fan W."/>
            <person name="Wang S."/>
            <person name="Wang H."/>
            <person name="Wang A."/>
            <person name="Jiang F."/>
            <person name="Liu H."/>
            <person name="Zhao H."/>
            <person name="Xu D."/>
            <person name="Zhang Y."/>
        </authorList>
    </citation>
    <scope>NUCLEOTIDE SEQUENCE [LARGE SCALE GENOMIC DNA]</scope>
    <source>
        <strain evidence="2">cv. Yunnan</strain>
        <tissue evidence="1">Leaves</tissue>
    </source>
</reference>
<comment type="caution">
    <text evidence="1">The sequence shown here is derived from an EMBL/GenBank/DDBJ whole genome shotgun (WGS) entry which is preliminary data.</text>
</comment>
<protein>
    <submittedName>
        <fullName evidence="1">Uncharacterized protein</fullName>
    </submittedName>
</protein>
<keyword evidence="2" id="KW-1185">Reference proteome</keyword>
<evidence type="ECO:0000313" key="2">
    <source>
        <dbReference type="Proteomes" id="UP001056120"/>
    </source>
</evidence>
<dbReference type="Proteomes" id="UP001056120">
    <property type="component" value="Linkage Group LG17"/>
</dbReference>
<reference evidence="2" key="1">
    <citation type="journal article" date="2022" name="Mol. Ecol. Resour.">
        <title>The genomes of chicory, endive, great burdock and yacon provide insights into Asteraceae palaeo-polyploidization history and plant inulin production.</title>
        <authorList>
            <person name="Fan W."/>
            <person name="Wang S."/>
            <person name="Wang H."/>
            <person name="Wang A."/>
            <person name="Jiang F."/>
            <person name="Liu H."/>
            <person name="Zhao H."/>
            <person name="Xu D."/>
            <person name="Zhang Y."/>
        </authorList>
    </citation>
    <scope>NUCLEOTIDE SEQUENCE [LARGE SCALE GENOMIC DNA]</scope>
    <source>
        <strain evidence="2">cv. Yunnan</strain>
    </source>
</reference>
<evidence type="ECO:0000313" key="1">
    <source>
        <dbReference type="EMBL" id="KAI3760468.1"/>
    </source>
</evidence>
<accession>A0ACB9EPC3</accession>
<organism evidence="1 2">
    <name type="scientific">Smallanthus sonchifolius</name>
    <dbReference type="NCBI Taxonomy" id="185202"/>
    <lineage>
        <taxon>Eukaryota</taxon>
        <taxon>Viridiplantae</taxon>
        <taxon>Streptophyta</taxon>
        <taxon>Embryophyta</taxon>
        <taxon>Tracheophyta</taxon>
        <taxon>Spermatophyta</taxon>
        <taxon>Magnoliopsida</taxon>
        <taxon>eudicotyledons</taxon>
        <taxon>Gunneridae</taxon>
        <taxon>Pentapetalae</taxon>
        <taxon>asterids</taxon>
        <taxon>campanulids</taxon>
        <taxon>Asterales</taxon>
        <taxon>Asteraceae</taxon>
        <taxon>Asteroideae</taxon>
        <taxon>Heliantheae alliance</taxon>
        <taxon>Millerieae</taxon>
        <taxon>Smallanthus</taxon>
    </lineage>
</organism>
<proteinExistence type="predicted"/>
<gene>
    <name evidence="1" type="ORF">L1987_50863</name>
</gene>
<name>A0ACB9EPC3_9ASTR</name>